<reference evidence="10 11" key="1">
    <citation type="journal article" date="2021" name="Nat. Commun.">
        <title>Genetic determinants of endophytism in the Arabidopsis root mycobiome.</title>
        <authorList>
            <person name="Mesny F."/>
            <person name="Miyauchi S."/>
            <person name="Thiergart T."/>
            <person name="Pickel B."/>
            <person name="Atanasova L."/>
            <person name="Karlsson M."/>
            <person name="Huettel B."/>
            <person name="Barry K.W."/>
            <person name="Haridas S."/>
            <person name="Chen C."/>
            <person name="Bauer D."/>
            <person name="Andreopoulos W."/>
            <person name="Pangilinan J."/>
            <person name="LaButti K."/>
            <person name="Riley R."/>
            <person name="Lipzen A."/>
            <person name="Clum A."/>
            <person name="Drula E."/>
            <person name="Henrissat B."/>
            <person name="Kohler A."/>
            <person name="Grigoriev I.V."/>
            <person name="Martin F.M."/>
            <person name="Hacquard S."/>
        </authorList>
    </citation>
    <scope>NUCLEOTIDE SEQUENCE [LARGE SCALE GENOMIC DNA]</scope>
    <source>
        <strain evidence="10 11">MPI-SDFR-AT-0080</strain>
    </source>
</reference>
<feature type="transmembrane region" description="Helical" evidence="9">
    <location>
        <begin position="316"/>
        <end position="338"/>
    </location>
</feature>
<dbReference type="Proteomes" id="UP000774617">
    <property type="component" value="Unassembled WGS sequence"/>
</dbReference>
<feature type="region of interest" description="Disordered" evidence="8">
    <location>
        <begin position="21"/>
        <end position="60"/>
    </location>
</feature>
<feature type="transmembrane region" description="Helical" evidence="9">
    <location>
        <begin position="481"/>
        <end position="505"/>
    </location>
</feature>
<evidence type="ECO:0000256" key="4">
    <source>
        <dbReference type="ARBA" id="ARBA00022692"/>
    </source>
</evidence>
<dbReference type="PANTHER" id="PTHR31806:SF8">
    <property type="entry name" value="TRANSPORTER, PUTATIVE (AFU_ORTHOLOGUE AFUA_2G03000)-RELATED"/>
    <property type="match status" value="1"/>
</dbReference>
<dbReference type="PIRSF" id="PIRSF002744">
    <property type="entry name" value="Pur-cyt_permease"/>
    <property type="match status" value="1"/>
</dbReference>
<comment type="subcellular location">
    <subcellularLocation>
        <location evidence="1">Membrane</location>
        <topology evidence="1">Multi-pass membrane protein</topology>
    </subcellularLocation>
</comment>
<feature type="transmembrane region" description="Helical" evidence="9">
    <location>
        <begin position="520"/>
        <end position="539"/>
    </location>
</feature>
<dbReference type="EMBL" id="JAGTJR010000037">
    <property type="protein sequence ID" value="KAH7034213.1"/>
    <property type="molecule type" value="Genomic_DNA"/>
</dbReference>
<comment type="similarity">
    <text evidence="2 7">Belongs to the purine-cytosine permease (2.A.39) family.</text>
</comment>
<evidence type="ECO:0008006" key="12">
    <source>
        <dbReference type="Google" id="ProtNLM"/>
    </source>
</evidence>
<evidence type="ECO:0000256" key="8">
    <source>
        <dbReference type="SAM" id="MobiDB-lite"/>
    </source>
</evidence>
<dbReference type="InterPro" id="IPR026030">
    <property type="entry name" value="Pur-cyt_permease_Fcy2/21/22"/>
</dbReference>
<evidence type="ECO:0000256" key="3">
    <source>
        <dbReference type="ARBA" id="ARBA00022448"/>
    </source>
</evidence>
<dbReference type="Gene3D" id="1.10.4160.10">
    <property type="entry name" value="Hydantoin permease"/>
    <property type="match status" value="1"/>
</dbReference>
<evidence type="ECO:0000256" key="2">
    <source>
        <dbReference type="ARBA" id="ARBA00008974"/>
    </source>
</evidence>
<dbReference type="Pfam" id="PF02133">
    <property type="entry name" value="Transp_cyt_pur"/>
    <property type="match status" value="1"/>
</dbReference>
<keyword evidence="5 9" id="KW-1133">Transmembrane helix</keyword>
<name>A0ABQ8FXS0_9PEZI</name>
<comment type="caution">
    <text evidence="10">The sequence shown here is derived from an EMBL/GenBank/DDBJ whole genome shotgun (WGS) entry which is preliminary data.</text>
</comment>
<feature type="transmembrane region" description="Helical" evidence="9">
    <location>
        <begin position="284"/>
        <end position="304"/>
    </location>
</feature>
<evidence type="ECO:0000256" key="9">
    <source>
        <dbReference type="SAM" id="Phobius"/>
    </source>
</evidence>
<keyword evidence="3 7" id="KW-0813">Transport</keyword>
<accession>A0ABQ8FXS0</accession>
<organism evidence="10 11">
    <name type="scientific">Macrophomina phaseolina</name>
    <dbReference type="NCBI Taxonomy" id="35725"/>
    <lineage>
        <taxon>Eukaryota</taxon>
        <taxon>Fungi</taxon>
        <taxon>Dikarya</taxon>
        <taxon>Ascomycota</taxon>
        <taxon>Pezizomycotina</taxon>
        <taxon>Dothideomycetes</taxon>
        <taxon>Dothideomycetes incertae sedis</taxon>
        <taxon>Botryosphaeriales</taxon>
        <taxon>Botryosphaeriaceae</taxon>
        <taxon>Macrophomina</taxon>
    </lineage>
</organism>
<evidence type="ECO:0000256" key="5">
    <source>
        <dbReference type="ARBA" id="ARBA00022989"/>
    </source>
</evidence>
<evidence type="ECO:0000313" key="11">
    <source>
        <dbReference type="Proteomes" id="UP000774617"/>
    </source>
</evidence>
<proteinExistence type="inferred from homology"/>
<feature type="transmembrane region" description="Helical" evidence="9">
    <location>
        <begin position="178"/>
        <end position="197"/>
    </location>
</feature>
<feature type="transmembrane region" description="Helical" evidence="9">
    <location>
        <begin position="130"/>
        <end position="157"/>
    </location>
</feature>
<feature type="transmembrane region" description="Helical" evidence="9">
    <location>
        <begin position="217"/>
        <end position="238"/>
    </location>
</feature>
<protein>
    <recommendedName>
        <fullName evidence="12">Permease cytosine/purines uracil thiamine allantoin</fullName>
    </recommendedName>
</protein>
<evidence type="ECO:0000256" key="7">
    <source>
        <dbReference type="PIRNR" id="PIRNR002744"/>
    </source>
</evidence>
<dbReference type="PANTHER" id="PTHR31806">
    <property type="entry name" value="PURINE-CYTOSINE PERMEASE FCY2-RELATED"/>
    <property type="match status" value="1"/>
</dbReference>
<dbReference type="InterPro" id="IPR001248">
    <property type="entry name" value="Pur-cyt_permease"/>
</dbReference>
<keyword evidence="11" id="KW-1185">Reference proteome</keyword>
<evidence type="ECO:0000256" key="6">
    <source>
        <dbReference type="ARBA" id="ARBA00023136"/>
    </source>
</evidence>
<keyword evidence="4 9" id="KW-0812">Transmembrane</keyword>
<evidence type="ECO:0000256" key="1">
    <source>
        <dbReference type="ARBA" id="ARBA00004141"/>
    </source>
</evidence>
<feature type="transmembrane region" description="Helical" evidence="9">
    <location>
        <begin position="434"/>
        <end position="454"/>
    </location>
</feature>
<evidence type="ECO:0000313" key="10">
    <source>
        <dbReference type="EMBL" id="KAH7034213.1"/>
    </source>
</evidence>
<feature type="transmembrane region" description="Helical" evidence="9">
    <location>
        <begin position="410"/>
        <end position="428"/>
    </location>
</feature>
<sequence>MPIARTYCRIKGAMPNEQQAATLSDVEKGITSAPQTEDLSRRKEEPTAVQDDSADLPRRPSTVLKSTKNWYTAFEQTLVEYNLEARGIQRVESDERHDLRSLGYSQIAILWFSINLAANNVTLGMLGPAVYYLSFTDSCLCAVFGMLVGCLGVAYAATFGPRSGNRTMIFARYTMGWYPSKIVVLLNIVVLLGYALIDCVIAGQILSAVSTDNMSIVVGIIIVAVITWGITTFGYAVFHYYERYAWLPQLMALCILAGVAGPRFDTTTPSSAGDARTLAGNRLSFFSLCLAAAITYGGGAADYFVYYPSSTPGWKVFTVTMVGLSTSFTFAFIMGIGLGSGMTANSSWAAAYETSQGALIVEGFAQLGAFGKFCGVVVALGLVANLIPPTYSSGVDFQILGRWCAQVPRVVWNTIGVVIYTVCAAAGRAHLAEIFTNFLALMGYWVCIWLAITLEEHFLFRRKPALTWDWARWNDKKHLPLGVAALVAFLVGWVGAVLSMAQVWYIGPIAKTVGDYGADMGNYVGFAWAALVFPPLRWWEIKRFGR</sequence>
<gene>
    <name evidence="10" type="ORF">B0J12DRAFT_679094</name>
</gene>
<keyword evidence="6 7" id="KW-0472">Membrane</keyword>